<dbReference type="Gene3D" id="2.180.10.10">
    <property type="entry name" value="RHS repeat-associated core"/>
    <property type="match status" value="1"/>
</dbReference>
<comment type="caution">
    <text evidence="3">The sequence shown here is derived from an EMBL/GenBank/DDBJ whole genome shotgun (WGS) entry which is preliminary data.</text>
</comment>
<organism evidence="3 4">
    <name type="scientific">Enterovibrio gelatinilyticus</name>
    <dbReference type="NCBI Taxonomy" id="2899819"/>
    <lineage>
        <taxon>Bacteria</taxon>
        <taxon>Pseudomonadati</taxon>
        <taxon>Pseudomonadota</taxon>
        <taxon>Gammaproteobacteria</taxon>
        <taxon>Vibrionales</taxon>
        <taxon>Vibrionaceae</taxon>
        <taxon>Enterovibrio</taxon>
    </lineage>
</organism>
<dbReference type="RefSeq" id="WP_274167029.1">
    <property type="nucleotide sequence ID" value="NZ_JAJUBC010000049.1"/>
</dbReference>
<dbReference type="Proteomes" id="UP001149400">
    <property type="component" value="Unassembled WGS sequence"/>
</dbReference>
<dbReference type="PANTHER" id="PTHR32305:SF15">
    <property type="entry name" value="PROTEIN RHSA-RELATED"/>
    <property type="match status" value="1"/>
</dbReference>
<protein>
    <submittedName>
        <fullName evidence="3">RHS domain-containing protein</fullName>
    </submittedName>
</protein>
<keyword evidence="4" id="KW-1185">Reference proteome</keyword>
<dbReference type="InterPro" id="IPR022385">
    <property type="entry name" value="Rhs_assc_core"/>
</dbReference>
<dbReference type="EMBL" id="JAJUBC010000049">
    <property type="protein sequence ID" value="MDD1796275.1"/>
    <property type="molecule type" value="Genomic_DNA"/>
</dbReference>
<dbReference type="PANTHER" id="PTHR32305">
    <property type="match status" value="1"/>
</dbReference>
<sequence>MSPLFFAIILRNYQYGADGNLIEVADSRFGTVFYDYDPLSRLQKTRGVVEESFAHDPAGNLLDQVIGAEAGKKPFDVEGNQLKFHGDSHYEYDEFGRLITEKRGKDQRLVTNYDYDCQHRLVKASLPDGSFAHYKYDAFGRRIEKKVTDKLGTEKTTEFVWQGDTLIAETSSEHYQTYVYDPGTFKPMAMLSGEGADCGVYHYHLDQIGTPTDITDLHGKSVWSVQYRAYGNVLRKHVEEISSPLRFQGQYFDEETGLHYNRHRYYSPSTGRFVTADPIGLAGGLNNYQYVPNPTGWIDPLGLVNKKTVCPEEKKRINVGEAGHHAPSVRKSKGRSFEIKRSDKNWPTFHFLGDDTGHDHWRLHEAERQHIGPRQGDFLGSDQELIDAYKKSYKEIDGVKIDVRSPNNSVILAKNVTPYEGIVKIELYLKEKGHL</sequence>
<dbReference type="NCBIfam" id="TIGR01643">
    <property type="entry name" value="YD_repeat_2x"/>
    <property type="match status" value="1"/>
</dbReference>
<dbReference type="Pfam" id="PF25023">
    <property type="entry name" value="TEN_YD-shell"/>
    <property type="match status" value="1"/>
</dbReference>
<evidence type="ECO:0000313" key="3">
    <source>
        <dbReference type="EMBL" id="MDD1796275.1"/>
    </source>
</evidence>
<evidence type="ECO:0000259" key="2">
    <source>
        <dbReference type="Pfam" id="PF25023"/>
    </source>
</evidence>
<dbReference type="InterPro" id="IPR050708">
    <property type="entry name" value="T6SS_VgrG/RHS"/>
</dbReference>
<dbReference type="NCBIfam" id="TIGR03696">
    <property type="entry name" value="Rhs_assc_core"/>
    <property type="match status" value="1"/>
</dbReference>
<reference evidence="3" key="1">
    <citation type="submission" date="2021-12" db="EMBL/GenBank/DDBJ databases">
        <title>Enterovibrio ZSDZ35 sp. nov. and Enterovibrio ZSDZ42 sp. nov., isolated from coastal seawater in Qingdao.</title>
        <authorList>
            <person name="Zhang P."/>
        </authorList>
    </citation>
    <scope>NUCLEOTIDE SEQUENCE</scope>
    <source>
        <strain evidence="3">ZSDZ42</strain>
    </source>
</reference>
<feature type="domain" description="Teneurin-like YD-shell" evidence="2">
    <location>
        <begin position="31"/>
        <end position="277"/>
    </location>
</feature>
<dbReference type="InterPro" id="IPR006530">
    <property type="entry name" value="YD"/>
</dbReference>
<accession>A0ABT5R7U6</accession>
<gene>
    <name evidence="3" type="ORF">LRP50_24450</name>
</gene>
<keyword evidence="1" id="KW-0677">Repeat</keyword>
<evidence type="ECO:0000313" key="4">
    <source>
        <dbReference type="Proteomes" id="UP001149400"/>
    </source>
</evidence>
<name>A0ABT5R7U6_9GAMM</name>
<evidence type="ECO:0000256" key="1">
    <source>
        <dbReference type="ARBA" id="ARBA00022737"/>
    </source>
</evidence>
<proteinExistence type="predicted"/>
<dbReference type="InterPro" id="IPR056823">
    <property type="entry name" value="TEN-like_YD-shell"/>
</dbReference>